<reference evidence="3" key="1">
    <citation type="submission" date="2016-10" db="EMBL/GenBank/DDBJ databases">
        <authorList>
            <person name="Varghese N."/>
            <person name="Submissions S."/>
        </authorList>
    </citation>
    <scope>NUCLEOTIDE SEQUENCE [LARGE SCALE GENOMIC DNA]</scope>
    <source>
        <strain evidence="3">CGMCC 1.11014</strain>
    </source>
</reference>
<organism evidence="2 3">
    <name type="scientific">Pseudoduganella namucuonensis</name>
    <dbReference type="NCBI Taxonomy" id="1035707"/>
    <lineage>
        <taxon>Bacteria</taxon>
        <taxon>Pseudomonadati</taxon>
        <taxon>Pseudomonadota</taxon>
        <taxon>Betaproteobacteria</taxon>
        <taxon>Burkholderiales</taxon>
        <taxon>Oxalobacteraceae</taxon>
        <taxon>Telluria group</taxon>
        <taxon>Pseudoduganella</taxon>
    </lineage>
</organism>
<protein>
    <submittedName>
        <fullName evidence="2">Cupin domain-containing protein</fullName>
    </submittedName>
</protein>
<dbReference type="Proteomes" id="UP000199391">
    <property type="component" value="Unassembled WGS sequence"/>
</dbReference>
<gene>
    <name evidence="2" type="ORF">SAMN05216552_103173</name>
</gene>
<dbReference type="STRING" id="1035707.SAMN05216552_103173"/>
<keyword evidence="3" id="KW-1185">Reference proteome</keyword>
<dbReference type="EMBL" id="FPBO01000031">
    <property type="protein sequence ID" value="SFV10309.1"/>
    <property type="molecule type" value="Genomic_DNA"/>
</dbReference>
<proteinExistence type="predicted"/>
<dbReference type="SUPFAM" id="SSF51182">
    <property type="entry name" value="RmlC-like cupins"/>
    <property type="match status" value="1"/>
</dbReference>
<sequence length="109" mass="11822">MALQHASSGQAITLVKSAEDLSQFASIALVKTEQLELMRMVIPKGKVLPSHQVKGEVTLQCLQGELAITAHGRTTLLRAGEMLYLAACTPHMVQAEQDTLALKTILLRD</sequence>
<dbReference type="InterPro" id="IPR013096">
    <property type="entry name" value="Cupin_2"/>
</dbReference>
<name>A0A1I7LL02_9BURK</name>
<dbReference type="Pfam" id="PF07883">
    <property type="entry name" value="Cupin_2"/>
    <property type="match status" value="1"/>
</dbReference>
<dbReference type="OrthoDB" id="8265259at2"/>
<dbReference type="AlphaFoldDB" id="A0A1I7LL02"/>
<dbReference type="Gene3D" id="2.60.120.10">
    <property type="entry name" value="Jelly Rolls"/>
    <property type="match status" value="1"/>
</dbReference>
<dbReference type="RefSeq" id="WP_093558529.1">
    <property type="nucleotide sequence ID" value="NZ_FPBO01000031.1"/>
</dbReference>
<evidence type="ECO:0000313" key="2">
    <source>
        <dbReference type="EMBL" id="SFV10309.1"/>
    </source>
</evidence>
<evidence type="ECO:0000313" key="3">
    <source>
        <dbReference type="Proteomes" id="UP000199391"/>
    </source>
</evidence>
<dbReference type="InterPro" id="IPR011051">
    <property type="entry name" value="RmlC_Cupin_sf"/>
</dbReference>
<dbReference type="InterPro" id="IPR014710">
    <property type="entry name" value="RmlC-like_jellyroll"/>
</dbReference>
<feature type="domain" description="Cupin type-2" evidence="1">
    <location>
        <begin position="39"/>
        <end position="103"/>
    </location>
</feature>
<evidence type="ECO:0000259" key="1">
    <source>
        <dbReference type="Pfam" id="PF07883"/>
    </source>
</evidence>
<accession>A0A1I7LL02</accession>